<dbReference type="EMBL" id="CAQQ02012622">
    <property type="status" value="NOT_ANNOTATED_CDS"/>
    <property type="molecule type" value="Genomic_DNA"/>
</dbReference>
<dbReference type="AlphaFoldDB" id="T1GEN5"/>
<dbReference type="Proteomes" id="UP000015102">
    <property type="component" value="Unassembled WGS sequence"/>
</dbReference>
<organism evidence="1 2">
    <name type="scientific">Megaselia scalaris</name>
    <name type="common">Humpbacked fly</name>
    <name type="synonym">Phora scalaris</name>
    <dbReference type="NCBI Taxonomy" id="36166"/>
    <lineage>
        <taxon>Eukaryota</taxon>
        <taxon>Metazoa</taxon>
        <taxon>Ecdysozoa</taxon>
        <taxon>Arthropoda</taxon>
        <taxon>Hexapoda</taxon>
        <taxon>Insecta</taxon>
        <taxon>Pterygota</taxon>
        <taxon>Neoptera</taxon>
        <taxon>Endopterygota</taxon>
        <taxon>Diptera</taxon>
        <taxon>Brachycera</taxon>
        <taxon>Muscomorpha</taxon>
        <taxon>Platypezoidea</taxon>
        <taxon>Phoridae</taxon>
        <taxon>Megaseliini</taxon>
        <taxon>Megaselia</taxon>
    </lineage>
</organism>
<evidence type="ECO:0000313" key="1">
    <source>
        <dbReference type="EnsemblMetazoa" id="MESCA001804-PA"/>
    </source>
</evidence>
<sequence length="96" mass="10966">MQHHYSLEGGLSSYPQEIFQSSLMSQIKFDVLTSSCEVGKAGVFLDYRIYLGTPDTFALANEVLVFVYRIHLVICVYKPHVVTMHLFLVHSPLFKI</sequence>
<proteinExistence type="predicted"/>
<reference evidence="1" key="2">
    <citation type="submission" date="2015-06" db="UniProtKB">
        <authorList>
            <consortium name="EnsemblMetazoa"/>
        </authorList>
    </citation>
    <scope>IDENTIFICATION</scope>
</reference>
<dbReference type="EMBL" id="CAQQ02012620">
    <property type="status" value="NOT_ANNOTATED_CDS"/>
    <property type="molecule type" value="Genomic_DNA"/>
</dbReference>
<dbReference type="EMBL" id="CAQQ02012621">
    <property type="status" value="NOT_ANNOTATED_CDS"/>
    <property type="molecule type" value="Genomic_DNA"/>
</dbReference>
<accession>T1GEN5</accession>
<protein>
    <submittedName>
        <fullName evidence="1">Uncharacterized protein</fullName>
    </submittedName>
</protein>
<dbReference type="HOGENOM" id="CLU_2362112_0_0_1"/>
<reference evidence="2" key="1">
    <citation type="submission" date="2013-02" db="EMBL/GenBank/DDBJ databases">
        <authorList>
            <person name="Hughes D."/>
        </authorList>
    </citation>
    <scope>NUCLEOTIDE SEQUENCE</scope>
    <source>
        <strain>Durham</strain>
        <strain evidence="2">NC isolate 2 -- Noor lab</strain>
    </source>
</reference>
<keyword evidence="2" id="KW-1185">Reference proteome</keyword>
<dbReference type="EnsemblMetazoa" id="MESCA001804-RA">
    <property type="protein sequence ID" value="MESCA001804-PA"/>
    <property type="gene ID" value="MESCA001804"/>
</dbReference>
<evidence type="ECO:0000313" key="2">
    <source>
        <dbReference type="Proteomes" id="UP000015102"/>
    </source>
</evidence>
<name>T1GEN5_MEGSC</name>